<evidence type="ECO:0000256" key="3">
    <source>
        <dbReference type="SAM" id="MobiDB-lite"/>
    </source>
</evidence>
<dbReference type="InterPro" id="IPR043504">
    <property type="entry name" value="Peptidase_S1_PA_chymotrypsin"/>
</dbReference>
<feature type="compositionally biased region" description="Basic and acidic residues" evidence="3">
    <location>
        <begin position="206"/>
        <end position="220"/>
    </location>
</feature>
<dbReference type="PANTHER" id="PTHR24252:SF7">
    <property type="entry name" value="HYALIN"/>
    <property type="match status" value="1"/>
</dbReference>
<feature type="compositionally biased region" description="Basic residues" evidence="3">
    <location>
        <begin position="262"/>
        <end position="275"/>
    </location>
</feature>
<evidence type="ECO:0000256" key="4">
    <source>
        <dbReference type="SAM" id="SignalP"/>
    </source>
</evidence>
<evidence type="ECO:0000313" key="7">
    <source>
        <dbReference type="Proteomes" id="UP000827092"/>
    </source>
</evidence>
<feature type="chain" id="PRO_5043989347" description="Peptidase S1 domain-containing protein" evidence="4">
    <location>
        <begin position="30"/>
        <end position="535"/>
    </location>
</feature>
<feature type="signal peptide" evidence="4">
    <location>
        <begin position="1"/>
        <end position="29"/>
    </location>
</feature>
<sequence>MTSKQLTKWCIFALIGLVMLQMITVDSEGSSSDPCPSVFGYAYRCVKPRNCHNQHTIYQCGPNGIGICCPVISKHSSPNCGVLKLYAGAIDFSSSTQMDGFDEGENHTYVSSTTEYSDNNEESTMSSLRLTESYLTRTSNANVLLFTHSGNEAFETTLYDDADSTQTLDVRGTISESDQIESTHDDSKSLGSDSGFTQVYYSTHKKYNDNGTHRVRRQAEEDSSNASKTTLKLSGITASEDSEDLQETDTTGKGQETNHPRNSQRRNYTRRRNPPRKSNPQNIIGGRNEEFRWPWIVAIYLLPEKSFVCAGTLIDKQHVLSAAHCFQGKIFRIPSNLIVVIGHLHRLDKSNKTENVQYHQVSRLTVHVEFNFTCFCSDIAVLRLLNPLGTNYTPACINDVEPAGIGEGVTALGWGDMEFVTKGSNATRRSYFLQRVDGLIILPGDECSIIFSKVLKTPMPSGFEDYYICAGVPDGTKDACIGDSGGPLMFEDYDGYWTVIGVVSSGYRCATPGIPGTYTKISYFMPWISEVLLSR</sequence>
<dbReference type="InterPro" id="IPR018114">
    <property type="entry name" value="TRYPSIN_HIS"/>
</dbReference>
<feature type="compositionally biased region" description="Polar residues" evidence="3">
    <location>
        <begin position="248"/>
        <end position="257"/>
    </location>
</feature>
<dbReference type="SUPFAM" id="SSF50494">
    <property type="entry name" value="Trypsin-like serine proteases"/>
    <property type="match status" value="1"/>
</dbReference>
<dbReference type="PANTHER" id="PTHR24252">
    <property type="entry name" value="ACROSIN-RELATED"/>
    <property type="match status" value="1"/>
</dbReference>
<feature type="region of interest" description="Disordered" evidence="3">
    <location>
        <begin position="173"/>
        <end position="285"/>
    </location>
</feature>
<dbReference type="InterPro" id="IPR033116">
    <property type="entry name" value="TRYPSIN_SER"/>
</dbReference>
<keyword evidence="2" id="KW-0720">Serine protease</keyword>
<keyword evidence="7" id="KW-1185">Reference proteome</keyword>
<evidence type="ECO:0000313" key="6">
    <source>
        <dbReference type="EMBL" id="KAG8194238.1"/>
    </source>
</evidence>
<dbReference type="Pfam" id="PF00089">
    <property type="entry name" value="Trypsin"/>
    <property type="match status" value="1"/>
</dbReference>
<dbReference type="PROSITE" id="PS50240">
    <property type="entry name" value="TRYPSIN_DOM"/>
    <property type="match status" value="1"/>
</dbReference>
<evidence type="ECO:0000256" key="2">
    <source>
        <dbReference type="RuleBase" id="RU363034"/>
    </source>
</evidence>
<dbReference type="GO" id="GO:0006508">
    <property type="term" value="P:proteolysis"/>
    <property type="evidence" value="ECO:0007669"/>
    <property type="project" value="UniProtKB-KW"/>
</dbReference>
<name>A0AAV6VF32_9ARAC</name>
<dbReference type="CDD" id="cd00190">
    <property type="entry name" value="Tryp_SPc"/>
    <property type="match status" value="1"/>
</dbReference>
<dbReference type="PRINTS" id="PR00722">
    <property type="entry name" value="CHYMOTRYPSIN"/>
</dbReference>
<dbReference type="Proteomes" id="UP000827092">
    <property type="component" value="Unassembled WGS sequence"/>
</dbReference>
<dbReference type="PROSITE" id="PS00135">
    <property type="entry name" value="TRYPSIN_SER"/>
    <property type="match status" value="1"/>
</dbReference>
<keyword evidence="2" id="KW-0645">Protease</keyword>
<dbReference type="InterPro" id="IPR009003">
    <property type="entry name" value="Peptidase_S1_PA"/>
</dbReference>
<dbReference type="GO" id="GO:0004252">
    <property type="term" value="F:serine-type endopeptidase activity"/>
    <property type="evidence" value="ECO:0007669"/>
    <property type="project" value="InterPro"/>
</dbReference>
<dbReference type="FunFam" id="2.40.10.10:FF:000068">
    <property type="entry name" value="transmembrane protease serine 2"/>
    <property type="match status" value="1"/>
</dbReference>
<keyword evidence="4" id="KW-0732">Signal</keyword>
<keyword evidence="2" id="KW-0378">Hydrolase</keyword>
<keyword evidence="1" id="KW-1015">Disulfide bond</keyword>
<dbReference type="InterPro" id="IPR001314">
    <property type="entry name" value="Peptidase_S1A"/>
</dbReference>
<dbReference type="Gene3D" id="2.40.10.10">
    <property type="entry name" value="Trypsin-like serine proteases"/>
    <property type="match status" value="1"/>
</dbReference>
<comment type="caution">
    <text evidence="6">The sequence shown here is derived from an EMBL/GenBank/DDBJ whole genome shotgun (WGS) entry which is preliminary data.</text>
</comment>
<gene>
    <name evidence="6" type="ORF">JTE90_024569</name>
</gene>
<reference evidence="6 7" key="1">
    <citation type="journal article" date="2022" name="Nat. Ecol. Evol.">
        <title>A masculinizing supergene underlies an exaggerated male reproductive morph in a spider.</title>
        <authorList>
            <person name="Hendrickx F."/>
            <person name="De Corte Z."/>
            <person name="Sonet G."/>
            <person name="Van Belleghem S.M."/>
            <person name="Kostlbacher S."/>
            <person name="Vangestel C."/>
        </authorList>
    </citation>
    <scope>NUCLEOTIDE SEQUENCE [LARGE SCALE GENOMIC DNA]</scope>
    <source>
        <strain evidence="6">W744_W776</strain>
    </source>
</reference>
<dbReference type="AlphaFoldDB" id="A0AAV6VF32"/>
<protein>
    <recommendedName>
        <fullName evidence="5">Peptidase S1 domain-containing protein</fullName>
    </recommendedName>
</protein>
<feature type="compositionally biased region" description="Polar residues" evidence="3">
    <location>
        <begin position="224"/>
        <end position="239"/>
    </location>
</feature>
<proteinExistence type="predicted"/>
<organism evidence="6 7">
    <name type="scientific">Oedothorax gibbosus</name>
    <dbReference type="NCBI Taxonomy" id="931172"/>
    <lineage>
        <taxon>Eukaryota</taxon>
        <taxon>Metazoa</taxon>
        <taxon>Ecdysozoa</taxon>
        <taxon>Arthropoda</taxon>
        <taxon>Chelicerata</taxon>
        <taxon>Arachnida</taxon>
        <taxon>Araneae</taxon>
        <taxon>Araneomorphae</taxon>
        <taxon>Entelegynae</taxon>
        <taxon>Araneoidea</taxon>
        <taxon>Linyphiidae</taxon>
        <taxon>Erigoninae</taxon>
        <taxon>Oedothorax</taxon>
    </lineage>
</organism>
<dbReference type="SMART" id="SM00020">
    <property type="entry name" value="Tryp_SPc"/>
    <property type="match status" value="1"/>
</dbReference>
<feature type="compositionally biased region" description="Polar residues" evidence="3">
    <location>
        <begin position="189"/>
        <end position="201"/>
    </location>
</feature>
<evidence type="ECO:0000256" key="1">
    <source>
        <dbReference type="ARBA" id="ARBA00023157"/>
    </source>
</evidence>
<dbReference type="PROSITE" id="PS00134">
    <property type="entry name" value="TRYPSIN_HIS"/>
    <property type="match status" value="1"/>
</dbReference>
<dbReference type="InterPro" id="IPR001254">
    <property type="entry name" value="Trypsin_dom"/>
</dbReference>
<dbReference type="EMBL" id="JAFNEN010000106">
    <property type="protein sequence ID" value="KAG8194238.1"/>
    <property type="molecule type" value="Genomic_DNA"/>
</dbReference>
<evidence type="ECO:0000259" key="5">
    <source>
        <dbReference type="PROSITE" id="PS50240"/>
    </source>
</evidence>
<feature type="domain" description="Peptidase S1" evidence="5">
    <location>
        <begin position="283"/>
        <end position="533"/>
    </location>
</feature>
<accession>A0AAV6VF32</accession>